<proteinExistence type="predicted"/>
<evidence type="ECO:0000313" key="3">
    <source>
        <dbReference type="Proteomes" id="UP000230821"/>
    </source>
</evidence>
<comment type="caution">
    <text evidence="2">The sequence shown here is derived from an EMBL/GenBank/DDBJ whole genome shotgun (WGS) entry which is preliminary data.</text>
</comment>
<gene>
    <name evidence="2" type="ORF">CSA56_03985</name>
</gene>
<feature type="region of interest" description="Disordered" evidence="1">
    <location>
        <begin position="41"/>
        <end position="116"/>
    </location>
</feature>
<protein>
    <submittedName>
        <fullName evidence="2">Uncharacterized protein</fullName>
    </submittedName>
</protein>
<dbReference type="EMBL" id="PDSK01000041">
    <property type="protein sequence ID" value="PIE35514.1"/>
    <property type="molecule type" value="Genomic_DNA"/>
</dbReference>
<evidence type="ECO:0000256" key="1">
    <source>
        <dbReference type="SAM" id="MobiDB-lite"/>
    </source>
</evidence>
<name>A0A2G6KIN4_9BACT</name>
<dbReference type="Proteomes" id="UP000230821">
    <property type="component" value="Unassembled WGS sequence"/>
</dbReference>
<accession>A0A2G6KIN4</accession>
<dbReference type="AlphaFoldDB" id="A0A2G6KIN4"/>
<feature type="compositionally biased region" description="Polar residues" evidence="1">
    <location>
        <begin position="51"/>
        <end position="60"/>
    </location>
</feature>
<evidence type="ECO:0000313" key="2">
    <source>
        <dbReference type="EMBL" id="PIE35514.1"/>
    </source>
</evidence>
<feature type="compositionally biased region" description="Polar residues" evidence="1">
    <location>
        <begin position="107"/>
        <end position="116"/>
    </location>
</feature>
<sequence>MVVVSFLVHIVLIYLIPAVDVFPPVDRGEYVEIEMTLLDQEEAEQADEKQGQLSDENQVQAFPGGSRATPEVPTSLEPTEPDMVDIHPSDTGHAFSMPERDNVFESPETQNQSRSM</sequence>
<organism evidence="2 3">
    <name type="scientific">candidate division KSB3 bacterium</name>
    <dbReference type="NCBI Taxonomy" id="2044937"/>
    <lineage>
        <taxon>Bacteria</taxon>
        <taxon>candidate division KSB3</taxon>
    </lineage>
</organism>
<reference evidence="2 3" key="1">
    <citation type="submission" date="2017-10" db="EMBL/GenBank/DDBJ databases">
        <title>Novel microbial diversity and functional potential in the marine mammal oral microbiome.</title>
        <authorList>
            <person name="Dudek N.K."/>
            <person name="Sun C.L."/>
            <person name="Burstein D."/>
            <person name="Kantor R.S."/>
            <person name="Aliaga Goltsman D.S."/>
            <person name="Bik E.M."/>
            <person name="Thomas B.C."/>
            <person name="Banfield J.F."/>
            <person name="Relman D.A."/>
        </authorList>
    </citation>
    <scope>NUCLEOTIDE SEQUENCE [LARGE SCALE GENOMIC DNA]</scope>
    <source>
        <strain evidence="2">DOLJORAL78_47_16</strain>
    </source>
</reference>